<accession>A0A844GX79</accession>
<reference evidence="2 3" key="1">
    <citation type="submission" date="2019-11" db="EMBL/GenBank/DDBJ databases">
        <authorList>
            <person name="Dong K."/>
        </authorList>
    </citation>
    <scope>NUCLEOTIDE SEQUENCE [LARGE SCALE GENOMIC DNA]</scope>
    <source>
        <strain evidence="2 3">JCM 17370</strain>
    </source>
</reference>
<keyword evidence="3" id="KW-1185">Reference proteome</keyword>
<organism evidence="2 3">
    <name type="scientific">Paracoccus limosus</name>
    <dbReference type="NCBI Taxonomy" id="913252"/>
    <lineage>
        <taxon>Bacteria</taxon>
        <taxon>Pseudomonadati</taxon>
        <taxon>Pseudomonadota</taxon>
        <taxon>Alphaproteobacteria</taxon>
        <taxon>Rhodobacterales</taxon>
        <taxon>Paracoccaceae</taxon>
        <taxon>Paracoccus</taxon>
    </lineage>
</organism>
<dbReference type="RefSeq" id="WP_155062582.1">
    <property type="nucleotide sequence ID" value="NZ_WMIF01000001.1"/>
</dbReference>
<proteinExistence type="predicted"/>
<evidence type="ECO:0000256" key="1">
    <source>
        <dbReference type="SAM" id="MobiDB-lite"/>
    </source>
</evidence>
<sequence length="122" mass="12903">MTASRLRTDAAPQGVLRLLLGVLMALSLGLFVAQAAPEITPAGGMSRAWLTAAPGGAAGLHHRETARQPGLAPQPLAVLPPQGPTPRRPERWTWVQAKALTATPARQFPIRFRARAPPAPVL</sequence>
<protein>
    <submittedName>
        <fullName evidence="2">Uncharacterized protein</fullName>
    </submittedName>
</protein>
<dbReference type="AlphaFoldDB" id="A0A844GX79"/>
<gene>
    <name evidence="2" type="ORF">GL279_00165</name>
</gene>
<comment type="caution">
    <text evidence="2">The sequence shown here is derived from an EMBL/GenBank/DDBJ whole genome shotgun (WGS) entry which is preliminary data.</text>
</comment>
<feature type="compositionally biased region" description="Low complexity" evidence="1">
    <location>
        <begin position="68"/>
        <end position="80"/>
    </location>
</feature>
<feature type="region of interest" description="Disordered" evidence="1">
    <location>
        <begin position="59"/>
        <end position="89"/>
    </location>
</feature>
<evidence type="ECO:0000313" key="2">
    <source>
        <dbReference type="EMBL" id="MTH33012.1"/>
    </source>
</evidence>
<dbReference type="Proteomes" id="UP000442533">
    <property type="component" value="Unassembled WGS sequence"/>
</dbReference>
<name>A0A844GX79_9RHOB</name>
<dbReference type="EMBL" id="WMIF01000001">
    <property type="protein sequence ID" value="MTH33012.1"/>
    <property type="molecule type" value="Genomic_DNA"/>
</dbReference>
<evidence type="ECO:0000313" key="3">
    <source>
        <dbReference type="Proteomes" id="UP000442533"/>
    </source>
</evidence>